<comment type="similarity">
    <text evidence="2">Belongs to the replication factor A protein 3 family.</text>
</comment>
<evidence type="ECO:0000256" key="1">
    <source>
        <dbReference type="ARBA" id="ARBA00004123"/>
    </source>
</evidence>
<evidence type="ECO:0000256" key="2">
    <source>
        <dbReference type="ARBA" id="ARBA00009761"/>
    </source>
</evidence>
<dbReference type="GO" id="GO:0035861">
    <property type="term" value="C:site of double-strand break"/>
    <property type="evidence" value="ECO:0007669"/>
    <property type="project" value="TreeGrafter"/>
</dbReference>
<dbReference type="AlphaFoldDB" id="A0A1J1INW6"/>
<name>A0A1J1INW6_9DIPT</name>
<dbReference type="GO" id="GO:0003684">
    <property type="term" value="F:damaged DNA binding"/>
    <property type="evidence" value="ECO:0007669"/>
    <property type="project" value="TreeGrafter"/>
</dbReference>
<reference evidence="4 5" key="1">
    <citation type="submission" date="2015-04" db="EMBL/GenBank/DDBJ databases">
        <authorList>
            <person name="Syromyatnikov M.Y."/>
            <person name="Popov V.N."/>
        </authorList>
    </citation>
    <scope>NUCLEOTIDE SEQUENCE [LARGE SCALE GENOMIC DNA]</scope>
</reference>
<dbReference type="GO" id="GO:0003697">
    <property type="term" value="F:single-stranded DNA binding"/>
    <property type="evidence" value="ECO:0007669"/>
    <property type="project" value="TreeGrafter"/>
</dbReference>
<keyword evidence="3" id="KW-0539">Nucleus</keyword>
<dbReference type="GO" id="GO:0006289">
    <property type="term" value="P:nucleotide-excision repair"/>
    <property type="evidence" value="ECO:0007669"/>
    <property type="project" value="TreeGrafter"/>
</dbReference>
<accession>A0A1J1INW6</accession>
<dbReference type="PANTHER" id="PTHR15114">
    <property type="entry name" value="REPLICATION PROTEIN A3"/>
    <property type="match status" value="1"/>
</dbReference>
<evidence type="ECO:0000313" key="5">
    <source>
        <dbReference type="Proteomes" id="UP000183832"/>
    </source>
</evidence>
<dbReference type="GO" id="GO:0005662">
    <property type="term" value="C:DNA replication factor A complex"/>
    <property type="evidence" value="ECO:0007669"/>
    <property type="project" value="TreeGrafter"/>
</dbReference>
<dbReference type="CDD" id="cd04479">
    <property type="entry name" value="RPA3"/>
    <property type="match status" value="1"/>
</dbReference>
<dbReference type="OrthoDB" id="188186at2759"/>
<dbReference type="InterPro" id="IPR012340">
    <property type="entry name" value="NA-bd_OB-fold"/>
</dbReference>
<evidence type="ECO:0000313" key="4">
    <source>
        <dbReference type="EMBL" id="CRL01923.1"/>
    </source>
</evidence>
<dbReference type="GO" id="GO:0006298">
    <property type="term" value="P:mismatch repair"/>
    <property type="evidence" value="ECO:0007669"/>
    <property type="project" value="TreeGrafter"/>
</dbReference>
<dbReference type="SUPFAM" id="SSF50249">
    <property type="entry name" value="Nucleic acid-binding proteins"/>
    <property type="match status" value="1"/>
</dbReference>
<gene>
    <name evidence="4" type="primary">putative replication factor A</name>
    <name evidence="4" type="ORF">CLUMA_CG015179</name>
</gene>
<dbReference type="GO" id="GO:0006284">
    <property type="term" value="P:base-excision repair"/>
    <property type="evidence" value="ECO:0007669"/>
    <property type="project" value="TreeGrafter"/>
</dbReference>
<dbReference type="Gene3D" id="2.40.50.140">
    <property type="entry name" value="Nucleic acid-binding proteins"/>
    <property type="match status" value="1"/>
</dbReference>
<dbReference type="STRING" id="568069.A0A1J1INW6"/>
<comment type="subcellular location">
    <subcellularLocation>
        <location evidence="1">Nucleus</location>
    </subcellularLocation>
</comment>
<dbReference type="EMBL" id="CVRI01000057">
    <property type="protein sequence ID" value="CRL01923.1"/>
    <property type="molecule type" value="Genomic_DNA"/>
</dbReference>
<dbReference type="PANTHER" id="PTHR15114:SF1">
    <property type="entry name" value="REPLICATION PROTEIN A 14 KDA SUBUNIT"/>
    <property type="match status" value="1"/>
</dbReference>
<dbReference type="GO" id="GO:0000724">
    <property type="term" value="P:double-strand break repair via homologous recombination"/>
    <property type="evidence" value="ECO:0007669"/>
    <property type="project" value="TreeGrafter"/>
</dbReference>
<organism evidence="4 5">
    <name type="scientific">Clunio marinus</name>
    <dbReference type="NCBI Taxonomy" id="568069"/>
    <lineage>
        <taxon>Eukaryota</taxon>
        <taxon>Metazoa</taxon>
        <taxon>Ecdysozoa</taxon>
        <taxon>Arthropoda</taxon>
        <taxon>Hexapoda</taxon>
        <taxon>Insecta</taxon>
        <taxon>Pterygota</taxon>
        <taxon>Neoptera</taxon>
        <taxon>Endopterygota</taxon>
        <taxon>Diptera</taxon>
        <taxon>Nematocera</taxon>
        <taxon>Chironomoidea</taxon>
        <taxon>Chironomidae</taxon>
        <taxon>Clunio</taxon>
    </lineage>
</organism>
<proteinExistence type="inferred from homology"/>
<dbReference type="GO" id="GO:0006260">
    <property type="term" value="P:DNA replication"/>
    <property type="evidence" value="ECO:0007669"/>
    <property type="project" value="InterPro"/>
</dbReference>
<dbReference type="Pfam" id="PF08661">
    <property type="entry name" value="Rep_fac-A_3"/>
    <property type="match status" value="1"/>
</dbReference>
<evidence type="ECO:0000256" key="3">
    <source>
        <dbReference type="ARBA" id="ARBA00023242"/>
    </source>
</evidence>
<dbReference type="InterPro" id="IPR013970">
    <property type="entry name" value="Rfa2"/>
</dbReference>
<protein>
    <submittedName>
        <fullName evidence="4">CLUMA_CG015179, isoform A</fullName>
    </submittedName>
</protein>
<dbReference type="Proteomes" id="UP000183832">
    <property type="component" value="Unassembled WGS sequence"/>
</dbReference>
<keyword evidence="5" id="KW-1185">Reference proteome</keyword>
<sequence length="124" mass="13684">MMEVDSVEEQHIVNGSMMKNFVGKTVRVFLNVEFTSTGGRKISGKSTDKTVVNVALESPLNQPLSGWIEVIGKPVSASTLNCSEIIVFPHDENAEPFDEESHNALVMLMNNMRDFYDNGADSAF</sequence>